<name>A0A1G7EXW2_9PROT</name>
<dbReference type="EMBL" id="FNAP01000010">
    <property type="protein sequence ID" value="SDE68462.1"/>
    <property type="molecule type" value="Genomic_DNA"/>
</dbReference>
<evidence type="ECO:0000313" key="4">
    <source>
        <dbReference type="EMBL" id="SDE68462.1"/>
    </source>
</evidence>
<dbReference type="InterPro" id="IPR051257">
    <property type="entry name" value="Diverse_CBS-Domain"/>
</dbReference>
<dbReference type="InterPro" id="IPR046342">
    <property type="entry name" value="CBS_dom_sf"/>
</dbReference>
<accession>A0A1G7EXW2</accession>
<dbReference type="PANTHER" id="PTHR43080">
    <property type="entry name" value="CBS DOMAIN-CONTAINING PROTEIN CBSX3, MITOCHONDRIAL"/>
    <property type="match status" value="1"/>
</dbReference>
<organism evidence="4 5">
    <name type="scientific">Rhodospira trueperi</name>
    <dbReference type="NCBI Taxonomy" id="69960"/>
    <lineage>
        <taxon>Bacteria</taxon>
        <taxon>Pseudomonadati</taxon>
        <taxon>Pseudomonadota</taxon>
        <taxon>Alphaproteobacteria</taxon>
        <taxon>Rhodospirillales</taxon>
        <taxon>Rhodospirillaceae</taxon>
        <taxon>Rhodospira</taxon>
    </lineage>
</organism>
<gene>
    <name evidence="4" type="ORF">SAMN05421720_11026</name>
</gene>
<keyword evidence="1 2" id="KW-0129">CBS domain</keyword>
<evidence type="ECO:0000313" key="5">
    <source>
        <dbReference type="Proteomes" id="UP000199412"/>
    </source>
</evidence>
<evidence type="ECO:0000256" key="1">
    <source>
        <dbReference type="ARBA" id="ARBA00023122"/>
    </source>
</evidence>
<evidence type="ECO:0000259" key="3">
    <source>
        <dbReference type="PROSITE" id="PS51371"/>
    </source>
</evidence>
<feature type="domain" description="CBS" evidence="3">
    <location>
        <begin position="80"/>
        <end position="136"/>
    </location>
</feature>
<dbReference type="STRING" id="69960.SAMN05421720_11026"/>
<dbReference type="PANTHER" id="PTHR43080:SF2">
    <property type="entry name" value="CBS DOMAIN-CONTAINING PROTEIN"/>
    <property type="match status" value="1"/>
</dbReference>
<dbReference type="Gene3D" id="3.10.580.10">
    <property type="entry name" value="CBS-domain"/>
    <property type="match status" value="1"/>
</dbReference>
<dbReference type="SMART" id="SM00116">
    <property type="entry name" value="CBS"/>
    <property type="match status" value="2"/>
</dbReference>
<evidence type="ECO:0000256" key="2">
    <source>
        <dbReference type="PROSITE-ProRule" id="PRU00703"/>
    </source>
</evidence>
<sequence>MTQRPYVPIRQVMSETPYLIEGMATVAQAVRMMKDKGVSSLVIRKRHEGDEFGMVVIQDIADKVVAQDRSPDRVNVYEIMSKPLISIQADMDVRYAIRLLGRFRLSRAIVIENGDLVGIATLRDLVLAHLIGDGPVPPAPTETT</sequence>
<protein>
    <submittedName>
        <fullName evidence="4">CBS domain-containing protein</fullName>
    </submittedName>
</protein>
<dbReference type="Proteomes" id="UP000199412">
    <property type="component" value="Unassembled WGS sequence"/>
</dbReference>
<reference evidence="4 5" key="1">
    <citation type="submission" date="2016-10" db="EMBL/GenBank/DDBJ databases">
        <authorList>
            <person name="de Groot N.N."/>
        </authorList>
    </citation>
    <scope>NUCLEOTIDE SEQUENCE [LARGE SCALE GENOMIC DNA]</scope>
    <source>
        <strain evidence="4 5">ATCC 700224</strain>
    </source>
</reference>
<dbReference type="Pfam" id="PF00571">
    <property type="entry name" value="CBS"/>
    <property type="match status" value="2"/>
</dbReference>
<dbReference type="SUPFAM" id="SSF54631">
    <property type="entry name" value="CBS-domain pair"/>
    <property type="match status" value="1"/>
</dbReference>
<dbReference type="OrthoDB" id="9771532at2"/>
<dbReference type="RefSeq" id="WP_092787014.1">
    <property type="nucleotide sequence ID" value="NZ_FNAP01000010.1"/>
</dbReference>
<dbReference type="InterPro" id="IPR000644">
    <property type="entry name" value="CBS_dom"/>
</dbReference>
<dbReference type="AlphaFoldDB" id="A0A1G7EXW2"/>
<dbReference type="PROSITE" id="PS51371">
    <property type="entry name" value="CBS"/>
    <property type="match status" value="1"/>
</dbReference>
<proteinExistence type="predicted"/>
<keyword evidence="5" id="KW-1185">Reference proteome</keyword>